<evidence type="ECO:0000313" key="1">
    <source>
        <dbReference type="EMBL" id="RIA90155.1"/>
    </source>
</evidence>
<evidence type="ECO:0000313" key="2">
    <source>
        <dbReference type="Proteomes" id="UP000265703"/>
    </source>
</evidence>
<reference evidence="1 2" key="1">
    <citation type="submission" date="2018-06" db="EMBL/GenBank/DDBJ databases">
        <title>Comparative genomics reveals the genomic features of Rhizophagus irregularis, R. cerebriforme, R. diaphanum and Gigaspora rosea, and their symbiotic lifestyle signature.</title>
        <authorList>
            <person name="Morin E."/>
            <person name="San Clemente H."/>
            <person name="Chen E.C.H."/>
            <person name="De La Providencia I."/>
            <person name="Hainaut M."/>
            <person name="Kuo A."/>
            <person name="Kohler A."/>
            <person name="Murat C."/>
            <person name="Tang N."/>
            <person name="Roy S."/>
            <person name="Loubradou J."/>
            <person name="Henrissat B."/>
            <person name="Grigoriev I.V."/>
            <person name="Corradi N."/>
            <person name="Roux C."/>
            <person name="Martin F.M."/>
        </authorList>
    </citation>
    <scope>NUCLEOTIDE SEQUENCE [LARGE SCALE GENOMIC DNA]</scope>
    <source>
        <strain evidence="1 2">DAOM 227022</strain>
    </source>
</reference>
<sequence length="118" mass="14016">MELRRKFINNKQIINEAKLYIQELIEDKINNKNQDISKLHKDIDQNINWSTSDNAITLSISSSKGIIDNNIIKFIQKYTKNETEILEILGLTIEFIQYHAYECIWKERCDLVIEKEKN</sequence>
<dbReference type="Proteomes" id="UP000265703">
    <property type="component" value="Unassembled WGS sequence"/>
</dbReference>
<dbReference type="AlphaFoldDB" id="A0A397T1N7"/>
<keyword evidence="2" id="KW-1185">Reference proteome</keyword>
<gene>
    <name evidence="1" type="ORF">C1645_823717</name>
</gene>
<accession>A0A397T1N7</accession>
<name>A0A397T1N7_9GLOM</name>
<comment type="caution">
    <text evidence="1">The sequence shown here is derived from an EMBL/GenBank/DDBJ whole genome shotgun (WGS) entry which is preliminary data.</text>
</comment>
<dbReference type="EMBL" id="QKYT01000189">
    <property type="protein sequence ID" value="RIA90155.1"/>
    <property type="molecule type" value="Genomic_DNA"/>
</dbReference>
<protein>
    <submittedName>
        <fullName evidence="1">Uncharacterized protein</fullName>
    </submittedName>
</protein>
<organism evidence="1 2">
    <name type="scientific">Glomus cerebriforme</name>
    <dbReference type="NCBI Taxonomy" id="658196"/>
    <lineage>
        <taxon>Eukaryota</taxon>
        <taxon>Fungi</taxon>
        <taxon>Fungi incertae sedis</taxon>
        <taxon>Mucoromycota</taxon>
        <taxon>Glomeromycotina</taxon>
        <taxon>Glomeromycetes</taxon>
        <taxon>Glomerales</taxon>
        <taxon>Glomeraceae</taxon>
        <taxon>Glomus</taxon>
    </lineage>
</organism>
<proteinExistence type="predicted"/>